<protein>
    <submittedName>
        <fullName evidence="5">Transcriptional activator FeaR</fullName>
    </submittedName>
</protein>
<evidence type="ECO:0000259" key="4">
    <source>
        <dbReference type="PROSITE" id="PS01124"/>
    </source>
</evidence>
<dbReference type="AlphaFoldDB" id="A0A1J5P238"/>
<keyword evidence="1" id="KW-0805">Transcription regulation</keyword>
<keyword evidence="2" id="KW-0238">DNA-binding</keyword>
<organism evidence="5">
    <name type="scientific">mine drainage metagenome</name>
    <dbReference type="NCBI Taxonomy" id="410659"/>
    <lineage>
        <taxon>unclassified sequences</taxon>
        <taxon>metagenomes</taxon>
        <taxon>ecological metagenomes</taxon>
    </lineage>
</organism>
<dbReference type="InterPro" id="IPR018060">
    <property type="entry name" value="HTH_AraC"/>
</dbReference>
<evidence type="ECO:0000313" key="5">
    <source>
        <dbReference type="EMBL" id="OIQ65182.1"/>
    </source>
</evidence>
<dbReference type="SMART" id="SM00342">
    <property type="entry name" value="HTH_ARAC"/>
    <property type="match status" value="1"/>
</dbReference>
<evidence type="ECO:0000256" key="3">
    <source>
        <dbReference type="ARBA" id="ARBA00023163"/>
    </source>
</evidence>
<evidence type="ECO:0000256" key="2">
    <source>
        <dbReference type="ARBA" id="ARBA00023125"/>
    </source>
</evidence>
<dbReference type="SUPFAM" id="SSF46689">
    <property type="entry name" value="Homeodomain-like"/>
    <property type="match status" value="1"/>
</dbReference>
<feature type="domain" description="HTH araC/xylS-type" evidence="4">
    <location>
        <begin position="25"/>
        <end position="125"/>
    </location>
</feature>
<dbReference type="PANTHER" id="PTHR46796:SF6">
    <property type="entry name" value="ARAC SUBFAMILY"/>
    <property type="match status" value="1"/>
</dbReference>
<dbReference type="Pfam" id="PF12833">
    <property type="entry name" value="HTH_18"/>
    <property type="match status" value="1"/>
</dbReference>
<proteinExistence type="predicted"/>
<evidence type="ECO:0000256" key="1">
    <source>
        <dbReference type="ARBA" id="ARBA00023015"/>
    </source>
</evidence>
<dbReference type="InterPro" id="IPR009057">
    <property type="entry name" value="Homeodomain-like_sf"/>
</dbReference>
<accession>A0A1J5P238</accession>
<name>A0A1J5P238_9ZZZZ</name>
<dbReference type="EMBL" id="MLJW01007533">
    <property type="protein sequence ID" value="OIQ65182.1"/>
    <property type="molecule type" value="Genomic_DNA"/>
</dbReference>
<dbReference type="PRINTS" id="PR00032">
    <property type="entry name" value="HTHARAC"/>
</dbReference>
<dbReference type="GO" id="GO:0043565">
    <property type="term" value="F:sequence-specific DNA binding"/>
    <property type="evidence" value="ECO:0007669"/>
    <property type="project" value="InterPro"/>
</dbReference>
<comment type="caution">
    <text evidence="5">The sequence shown here is derived from an EMBL/GenBank/DDBJ whole genome shotgun (WGS) entry which is preliminary data.</text>
</comment>
<reference evidence="5" key="1">
    <citation type="submission" date="2016-10" db="EMBL/GenBank/DDBJ databases">
        <title>Sequence of Gallionella enrichment culture.</title>
        <authorList>
            <person name="Poehlein A."/>
            <person name="Muehling M."/>
            <person name="Daniel R."/>
        </authorList>
    </citation>
    <scope>NUCLEOTIDE SEQUENCE</scope>
</reference>
<dbReference type="InterPro" id="IPR020449">
    <property type="entry name" value="Tscrpt_reg_AraC-type_HTH"/>
</dbReference>
<dbReference type="InterPro" id="IPR050204">
    <property type="entry name" value="AraC_XylS_family_regulators"/>
</dbReference>
<dbReference type="PROSITE" id="PS01124">
    <property type="entry name" value="HTH_ARAC_FAMILY_2"/>
    <property type="match status" value="1"/>
</dbReference>
<sequence length="152" mass="16631">MAACLGANARAQEETNPYRAAAVGQAVRDFIDANIATPALGPDMLMRQFGLSRASLYRLFMEDGGVAAYIQNRRLRRCFLTITDPSQPPARIGDIAHALGFTSDAQFSRAFRRAFGMTPSEARAGGRGSVVSNQATFINDWMRRLQPWTSGT</sequence>
<dbReference type="GO" id="GO:0003700">
    <property type="term" value="F:DNA-binding transcription factor activity"/>
    <property type="evidence" value="ECO:0007669"/>
    <property type="project" value="InterPro"/>
</dbReference>
<dbReference type="Gene3D" id="1.10.10.60">
    <property type="entry name" value="Homeodomain-like"/>
    <property type="match status" value="1"/>
</dbReference>
<gene>
    <name evidence="5" type="primary">feaR_3</name>
    <name evidence="5" type="ORF">GALL_532620</name>
</gene>
<dbReference type="PANTHER" id="PTHR46796">
    <property type="entry name" value="HTH-TYPE TRANSCRIPTIONAL ACTIVATOR RHAS-RELATED"/>
    <property type="match status" value="1"/>
</dbReference>
<keyword evidence="3" id="KW-0804">Transcription</keyword>